<dbReference type="AlphaFoldDB" id="A6JMV0"/>
<evidence type="ECO:0000313" key="2">
    <source>
        <dbReference type="Proteomes" id="UP000234681"/>
    </source>
</evidence>
<proteinExistence type="predicted"/>
<accession>A6JMV0</accession>
<sequence length="58" mass="6813">MSGYFLFSGFNYLCRSGLNCMNSQMFMFSTPLYYDHFTDSQLIDVFLFLPVLIFKTLS</sequence>
<gene>
    <name evidence="1" type="ORF">rCG_53317</name>
</gene>
<evidence type="ECO:0000313" key="1">
    <source>
        <dbReference type="EMBL" id="EDL82599.1"/>
    </source>
</evidence>
<reference evidence="2" key="1">
    <citation type="submission" date="2005-09" db="EMBL/GenBank/DDBJ databases">
        <authorList>
            <person name="Mural R.J."/>
            <person name="Li P.W."/>
            <person name="Adams M.D."/>
            <person name="Amanatides P.G."/>
            <person name="Baden-Tillson H."/>
            <person name="Barnstead M."/>
            <person name="Chin S.H."/>
            <person name="Dew I."/>
            <person name="Evans C.A."/>
            <person name="Ferriera S."/>
            <person name="Flanigan M."/>
            <person name="Fosler C."/>
            <person name="Glodek A."/>
            <person name="Gu Z."/>
            <person name="Holt R.A."/>
            <person name="Jennings D."/>
            <person name="Kraft C.L."/>
            <person name="Lu F."/>
            <person name="Nguyen T."/>
            <person name="Nusskern D.R."/>
            <person name="Pfannkoch C.M."/>
            <person name="Sitter C."/>
            <person name="Sutton G.G."/>
            <person name="Venter J.C."/>
            <person name="Wang Z."/>
            <person name="Woodage T."/>
            <person name="Zheng X.H."/>
            <person name="Zhong F."/>
        </authorList>
    </citation>
    <scope>NUCLEOTIDE SEQUENCE [LARGE SCALE GENOMIC DNA]</scope>
    <source>
        <strain>BN</strain>
        <strain evidence="2">Sprague-Dawley</strain>
    </source>
</reference>
<dbReference type="EMBL" id="CH473992">
    <property type="protein sequence ID" value="EDL82599.1"/>
    <property type="molecule type" value="Genomic_DNA"/>
</dbReference>
<name>A6JMV0_RAT</name>
<protein>
    <submittedName>
        <fullName evidence="1">RCG53317</fullName>
    </submittedName>
</protein>
<dbReference type="Proteomes" id="UP000234681">
    <property type="component" value="Chromosome 2"/>
</dbReference>
<organism evidence="1 2">
    <name type="scientific">Rattus norvegicus</name>
    <name type="common">Rat</name>
    <dbReference type="NCBI Taxonomy" id="10116"/>
    <lineage>
        <taxon>Eukaryota</taxon>
        <taxon>Metazoa</taxon>
        <taxon>Chordata</taxon>
        <taxon>Craniata</taxon>
        <taxon>Vertebrata</taxon>
        <taxon>Euteleostomi</taxon>
        <taxon>Mammalia</taxon>
        <taxon>Eutheria</taxon>
        <taxon>Euarchontoglires</taxon>
        <taxon>Glires</taxon>
        <taxon>Rodentia</taxon>
        <taxon>Myomorpha</taxon>
        <taxon>Muroidea</taxon>
        <taxon>Muridae</taxon>
        <taxon>Murinae</taxon>
        <taxon>Rattus</taxon>
    </lineage>
</organism>